<proteinExistence type="predicted"/>
<dbReference type="InterPro" id="IPR016181">
    <property type="entry name" value="Acyl_CoA_acyltransferase"/>
</dbReference>
<comment type="caution">
    <text evidence="2">The sequence shown here is derived from an EMBL/GenBank/DDBJ whole genome shotgun (WGS) entry which is preliminary data.</text>
</comment>
<dbReference type="Proteomes" id="UP000230136">
    <property type="component" value="Unassembled WGS sequence"/>
</dbReference>
<dbReference type="InterPro" id="IPR000182">
    <property type="entry name" value="GNAT_dom"/>
</dbReference>
<evidence type="ECO:0000313" key="2">
    <source>
        <dbReference type="EMBL" id="PJC01794.1"/>
    </source>
</evidence>
<evidence type="ECO:0000313" key="3">
    <source>
        <dbReference type="Proteomes" id="UP000230136"/>
    </source>
</evidence>
<dbReference type="Gene3D" id="3.40.630.30">
    <property type="match status" value="1"/>
</dbReference>
<dbReference type="GO" id="GO:0016747">
    <property type="term" value="F:acyltransferase activity, transferring groups other than amino-acyl groups"/>
    <property type="evidence" value="ECO:0007669"/>
    <property type="project" value="InterPro"/>
</dbReference>
<dbReference type="SUPFAM" id="SSF55729">
    <property type="entry name" value="Acyl-CoA N-acyltransferases (Nat)"/>
    <property type="match status" value="1"/>
</dbReference>
<evidence type="ECO:0000259" key="1">
    <source>
        <dbReference type="PROSITE" id="PS51186"/>
    </source>
</evidence>
<gene>
    <name evidence="2" type="ORF">CO073_02820</name>
</gene>
<sequence length="331" mass="37831">YQERLLAYGAGLTGNQKQCYVKSMAMSDLILLIYGKYFPVRNILDVEPVAQAIAANKIFPFFFITDGKIVGSTAIIPDQIGGAEFGRTVVHRDYWGQGIGDLLLNARFTFARLYAEELKINWFFSHVRAANKRIFEIWMRSPHYLFPVGIAPYYHLDVTEFLVIFVRYFKRIEMVQHVDCAARLRPLVQAVCSQFKNVEIQWTGGTNKTVSNPSDYFGYFTKAYISDDSFDLVKILSHQNEYVEVWCPVNIVGASEYQQELLRAGFIPNAFYPAFNGYPGYLSFGRLEAELPIRSAHFPDGFDQTQVGLEIMGSHAQFCENRVVHNDDPFV</sequence>
<dbReference type="AlphaFoldDB" id="A0A2M8DR15"/>
<dbReference type="EMBL" id="PFSY01000129">
    <property type="protein sequence ID" value="PJC01794.1"/>
    <property type="molecule type" value="Genomic_DNA"/>
</dbReference>
<protein>
    <recommendedName>
        <fullName evidence="1">N-acetyltransferase domain-containing protein</fullName>
    </recommendedName>
</protein>
<organism evidence="2 3">
    <name type="scientific">Candidatus Komeilibacteria bacterium CG_4_9_14_0_8_um_filter_36_9</name>
    <dbReference type="NCBI Taxonomy" id="1974473"/>
    <lineage>
        <taxon>Bacteria</taxon>
        <taxon>Candidatus Komeiliibacteriota</taxon>
    </lineage>
</organism>
<name>A0A2M8DR15_9BACT</name>
<dbReference type="Pfam" id="PF13508">
    <property type="entry name" value="Acetyltransf_7"/>
    <property type="match status" value="1"/>
</dbReference>
<dbReference type="CDD" id="cd04301">
    <property type="entry name" value="NAT_SF"/>
    <property type="match status" value="1"/>
</dbReference>
<dbReference type="PROSITE" id="PS51186">
    <property type="entry name" value="GNAT"/>
    <property type="match status" value="1"/>
</dbReference>
<accession>A0A2M8DR15</accession>
<feature type="non-terminal residue" evidence="2">
    <location>
        <position position="1"/>
    </location>
</feature>
<feature type="domain" description="N-acetyltransferase" evidence="1">
    <location>
        <begin position="19"/>
        <end position="159"/>
    </location>
</feature>
<reference evidence="3" key="1">
    <citation type="submission" date="2017-09" db="EMBL/GenBank/DDBJ databases">
        <title>Depth-based differentiation of microbial function through sediment-hosted aquifers and enrichment of novel symbionts in the deep terrestrial subsurface.</title>
        <authorList>
            <person name="Probst A.J."/>
            <person name="Ladd B."/>
            <person name="Jarett J.K."/>
            <person name="Geller-Mcgrath D.E."/>
            <person name="Sieber C.M.K."/>
            <person name="Emerson J.B."/>
            <person name="Anantharaman K."/>
            <person name="Thomas B.C."/>
            <person name="Malmstrom R."/>
            <person name="Stieglmeier M."/>
            <person name="Klingl A."/>
            <person name="Woyke T."/>
            <person name="Ryan C.M."/>
            <person name="Banfield J.F."/>
        </authorList>
    </citation>
    <scope>NUCLEOTIDE SEQUENCE [LARGE SCALE GENOMIC DNA]</scope>
</reference>